<dbReference type="InterPro" id="IPR050397">
    <property type="entry name" value="Env_Response_Regulators"/>
</dbReference>
<dbReference type="PROSITE" id="PS50042">
    <property type="entry name" value="CNMP_BINDING_3"/>
    <property type="match status" value="1"/>
</dbReference>
<dbReference type="GO" id="GO:0003677">
    <property type="term" value="F:DNA binding"/>
    <property type="evidence" value="ECO:0007669"/>
    <property type="project" value="UniProtKB-KW"/>
</dbReference>
<keyword evidence="1" id="KW-0805">Transcription regulation</keyword>
<dbReference type="CDD" id="cd00038">
    <property type="entry name" value="CAP_ED"/>
    <property type="match status" value="1"/>
</dbReference>
<evidence type="ECO:0000313" key="6">
    <source>
        <dbReference type="Proteomes" id="UP000245489"/>
    </source>
</evidence>
<proteinExistence type="predicted"/>
<dbReference type="SUPFAM" id="SSF51206">
    <property type="entry name" value="cAMP-binding domain-like"/>
    <property type="match status" value="1"/>
</dbReference>
<dbReference type="InterPro" id="IPR036390">
    <property type="entry name" value="WH_DNA-bd_sf"/>
</dbReference>
<dbReference type="SUPFAM" id="SSF46785">
    <property type="entry name" value="Winged helix' DNA-binding domain"/>
    <property type="match status" value="1"/>
</dbReference>
<dbReference type="InterPro" id="IPR014710">
    <property type="entry name" value="RmlC-like_jellyroll"/>
</dbReference>
<dbReference type="Pfam" id="PF00027">
    <property type="entry name" value="cNMP_binding"/>
    <property type="match status" value="1"/>
</dbReference>
<keyword evidence="6" id="KW-1185">Reference proteome</keyword>
<dbReference type="SMART" id="SM00100">
    <property type="entry name" value="cNMP"/>
    <property type="match status" value="1"/>
</dbReference>
<name>A0A316DLK1_9BACT</name>
<comment type="caution">
    <text evidence="5">The sequence shown here is derived from an EMBL/GenBank/DDBJ whole genome shotgun (WGS) entry which is preliminary data.</text>
</comment>
<organism evidence="5 6">
    <name type="scientific">Arcicella aurantiaca</name>
    <dbReference type="NCBI Taxonomy" id="591202"/>
    <lineage>
        <taxon>Bacteria</taxon>
        <taxon>Pseudomonadati</taxon>
        <taxon>Bacteroidota</taxon>
        <taxon>Cytophagia</taxon>
        <taxon>Cytophagales</taxon>
        <taxon>Flectobacillaceae</taxon>
        <taxon>Arcicella</taxon>
    </lineage>
</organism>
<evidence type="ECO:0000256" key="3">
    <source>
        <dbReference type="ARBA" id="ARBA00023163"/>
    </source>
</evidence>
<keyword evidence="2" id="KW-0238">DNA-binding</keyword>
<feature type="domain" description="Cyclic nucleotide-binding" evidence="4">
    <location>
        <begin position="8"/>
        <end position="111"/>
    </location>
</feature>
<dbReference type="PANTHER" id="PTHR24567:SF26">
    <property type="entry name" value="REGULATORY PROTEIN YEIL"/>
    <property type="match status" value="1"/>
</dbReference>
<evidence type="ECO:0000256" key="2">
    <source>
        <dbReference type="ARBA" id="ARBA00023125"/>
    </source>
</evidence>
<dbReference type="OrthoDB" id="5457083at2"/>
<evidence type="ECO:0000256" key="1">
    <source>
        <dbReference type="ARBA" id="ARBA00023015"/>
    </source>
</evidence>
<dbReference type="InterPro" id="IPR012318">
    <property type="entry name" value="HTH_CRP"/>
</dbReference>
<dbReference type="Gene3D" id="2.60.120.10">
    <property type="entry name" value="Jelly Rolls"/>
    <property type="match status" value="1"/>
</dbReference>
<dbReference type="InterPro" id="IPR018490">
    <property type="entry name" value="cNMP-bd_dom_sf"/>
</dbReference>
<protein>
    <submittedName>
        <fullName evidence="5">CRP-like cAMP-binding protein</fullName>
    </submittedName>
</protein>
<sequence>MIRQNQELLNYIIKLHQIEPHDVVIEQHYIPQETIISHDKRVNYVYIFKEGIAKCFLIEDNGKEFIEEFFGKGEIVGEIEVINSHLTVANIEAITSVVVFKIQKDIFMQLLDSDKTFNHLILRALCSKIQYKAIRHSYHQSHPVESNLLRLKRDFPDFINVIPKQDIANYLGITLRSLNRTLNDLKERYLF</sequence>
<dbReference type="PANTHER" id="PTHR24567">
    <property type="entry name" value="CRP FAMILY TRANSCRIPTIONAL REGULATORY PROTEIN"/>
    <property type="match status" value="1"/>
</dbReference>
<keyword evidence="3" id="KW-0804">Transcription</keyword>
<dbReference type="EMBL" id="QGGO01000029">
    <property type="protein sequence ID" value="PWK18765.1"/>
    <property type="molecule type" value="Genomic_DNA"/>
</dbReference>
<gene>
    <name evidence="5" type="ORF">LV89_04053</name>
</gene>
<evidence type="ECO:0000313" key="5">
    <source>
        <dbReference type="EMBL" id="PWK18765.1"/>
    </source>
</evidence>
<reference evidence="5 6" key="1">
    <citation type="submission" date="2018-05" db="EMBL/GenBank/DDBJ databases">
        <title>Genomic Encyclopedia of Archaeal and Bacterial Type Strains, Phase II (KMG-II): from individual species to whole genera.</title>
        <authorList>
            <person name="Goeker M."/>
        </authorList>
    </citation>
    <scope>NUCLEOTIDE SEQUENCE [LARGE SCALE GENOMIC DNA]</scope>
    <source>
        <strain evidence="5 6">DSM 22214</strain>
    </source>
</reference>
<dbReference type="RefSeq" id="WP_109744717.1">
    <property type="nucleotide sequence ID" value="NZ_QGGO01000029.1"/>
</dbReference>
<dbReference type="AlphaFoldDB" id="A0A316DLK1"/>
<dbReference type="Proteomes" id="UP000245489">
    <property type="component" value="Unassembled WGS sequence"/>
</dbReference>
<evidence type="ECO:0000259" key="4">
    <source>
        <dbReference type="PROSITE" id="PS50042"/>
    </source>
</evidence>
<dbReference type="GO" id="GO:0005829">
    <property type="term" value="C:cytosol"/>
    <property type="evidence" value="ECO:0007669"/>
    <property type="project" value="TreeGrafter"/>
</dbReference>
<dbReference type="Pfam" id="PF00325">
    <property type="entry name" value="Crp"/>
    <property type="match status" value="1"/>
</dbReference>
<dbReference type="InterPro" id="IPR000595">
    <property type="entry name" value="cNMP-bd_dom"/>
</dbReference>
<dbReference type="GO" id="GO:0003700">
    <property type="term" value="F:DNA-binding transcription factor activity"/>
    <property type="evidence" value="ECO:0007669"/>
    <property type="project" value="TreeGrafter"/>
</dbReference>
<accession>A0A316DLK1</accession>